<sequence length="157" mass="17698">MNYIRIDERLIHGQVLLKWLKKTGCRKLLIVDQSVADDPVIQSVLKMSVPDTVRAEFLTVEEGKEAIEREKEDVLILLRKLSAAETLVKSGISAGSINIGRLPYSKGKEKICDNVYVSEEEKEEMKRLLTRGIRIFVQMVPDSGAVNLTEAEIERGD</sequence>
<dbReference type="InterPro" id="IPR004720">
    <property type="entry name" value="PTS_IIB_sorbose-sp"/>
</dbReference>
<evidence type="ECO:0000259" key="8">
    <source>
        <dbReference type="PROSITE" id="PS51101"/>
    </source>
</evidence>
<dbReference type="RefSeq" id="WP_137327599.1">
    <property type="nucleotide sequence ID" value="NZ_CP040058.1"/>
</dbReference>
<dbReference type="InterPro" id="IPR036667">
    <property type="entry name" value="PTS_IIB_sorbose-sp_sf"/>
</dbReference>
<dbReference type="EMBL" id="CP040058">
    <property type="protein sequence ID" value="QCP34009.1"/>
    <property type="molecule type" value="Genomic_DNA"/>
</dbReference>
<accession>A0A4P8IFU4</accession>
<feature type="domain" description="PTS EIIB type-4" evidence="8">
    <location>
        <begin position="1"/>
        <end position="157"/>
    </location>
</feature>
<evidence type="ECO:0000256" key="3">
    <source>
        <dbReference type="ARBA" id="ARBA00022490"/>
    </source>
</evidence>
<evidence type="ECO:0000256" key="5">
    <source>
        <dbReference type="ARBA" id="ARBA00022679"/>
    </source>
</evidence>
<dbReference type="GO" id="GO:0009401">
    <property type="term" value="P:phosphoenolpyruvate-dependent sugar phosphotransferase system"/>
    <property type="evidence" value="ECO:0007669"/>
    <property type="project" value="UniProtKB-KW"/>
</dbReference>
<dbReference type="Proteomes" id="UP000298653">
    <property type="component" value="Chromosome"/>
</dbReference>
<dbReference type="AlphaFoldDB" id="A0A4P8IFU4"/>
<organism evidence="9 10">
    <name type="scientific">Anaerostipes rhamnosivorans</name>
    <dbReference type="NCBI Taxonomy" id="1229621"/>
    <lineage>
        <taxon>Bacteria</taxon>
        <taxon>Bacillati</taxon>
        <taxon>Bacillota</taxon>
        <taxon>Clostridia</taxon>
        <taxon>Lachnospirales</taxon>
        <taxon>Lachnospiraceae</taxon>
        <taxon>Anaerostipes</taxon>
    </lineage>
</organism>
<evidence type="ECO:0000256" key="6">
    <source>
        <dbReference type="ARBA" id="ARBA00022683"/>
    </source>
</evidence>
<dbReference type="PROSITE" id="PS51101">
    <property type="entry name" value="PTS_EIIB_TYPE_4"/>
    <property type="match status" value="1"/>
</dbReference>
<evidence type="ECO:0000256" key="2">
    <source>
        <dbReference type="ARBA" id="ARBA00022448"/>
    </source>
</evidence>
<evidence type="ECO:0000313" key="9">
    <source>
        <dbReference type="EMBL" id="QCP34009.1"/>
    </source>
</evidence>
<evidence type="ECO:0000313" key="10">
    <source>
        <dbReference type="Proteomes" id="UP000298653"/>
    </source>
</evidence>
<dbReference type="SUPFAM" id="SSF52728">
    <property type="entry name" value="PTS IIb component"/>
    <property type="match status" value="1"/>
</dbReference>
<keyword evidence="5" id="KW-0808">Transferase</keyword>
<keyword evidence="10" id="KW-1185">Reference proteome</keyword>
<keyword evidence="3" id="KW-0963">Cytoplasm</keyword>
<dbReference type="GO" id="GO:0016301">
    <property type="term" value="F:kinase activity"/>
    <property type="evidence" value="ECO:0007669"/>
    <property type="project" value="UniProtKB-KW"/>
</dbReference>
<evidence type="ECO:0000256" key="7">
    <source>
        <dbReference type="ARBA" id="ARBA00022777"/>
    </source>
</evidence>
<keyword evidence="6" id="KW-0598">Phosphotransferase system</keyword>
<evidence type="ECO:0000256" key="4">
    <source>
        <dbReference type="ARBA" id="ARBA00022597"/>
    </source>
</evidence>
<keyword evidence="2" id="KW-0813">Transport</keyword>
<proteinExistence type="predicted"/>
<name>A0A4P8IFU4_9FIRM</name>
<gene>
    <name evidence="9" type="ORF">AR1Y2_0555</name>
</gene>
<dbReference type="GO" id="GO:0005737">
    <property type="term" value="C:cytoplasm"/>
    <property type="evidence" value="ECO:0007669"/>
    <property type="project" value="UniProtKB-SubCell"/>
</dbReference>
<dbReference type="Pfam" id="PF03830">
    <property type="entry name" value="PTSIIB_sorb"/>
    <property type="match status" value="1"/>
</dbReference>
<dbReference type="KEGG" id="arf:AR1Y2_0555"/>
<comment type="subcellular location">
    <subcellularLocation>
        <location evidence="1">Cytoplasm</location>
    </subcellularLocation>
</comment>
<keyword evidence="4" id="KW-0762">Sugar transport</keyword>
<reference evidence="9 10" key="1">
    <citation type="submission" date="2019-05" db="EMBL/GenBank/DDBJ databases">
        <title>Complete genome sequencing of Anaerostipes rhamnosivorans.</title>
        <authorList>
            <person name="Bui T.P.N."/>
            <person name="de Vos W.M."/>
        </authorList>
    </citation>
    <scope>NUCLEOTIDE SEQUENCE [LARGE SCALE GENOMIC DNA]</scope>
    <source>
        <strain evidence="9 10">1y2</strain>
    </source>
</reference>
<protein>
    <submittedName>
        <fullName evidence="9">PTS system, IIb component</fullName>
    </submittedName>
</protein>
<keyword evidence="7" id="KW-0418">Kinase</keyword>
<dbReference type="GO" id="GO:0008982">
    <property type="term" value="F:protein-N(PI)-phosphohistidine-sugar phosphotransferase activity"/>
    <property type="evidence" value="ECO:0007669"/>
    <property type="project" value="InterPro"/>
</dbReference>
<evidence type="ECO:0000256" key="1">
    <source>
        <dbReference type="ARBA" id="ARBA00004496"/>
    </source>
</evidence>
<dbReference type="OrthoDB" id="9788818at2"/>
<dbReference type="Gene3D" id="3.40.35.10">
    <property type="entry name" value="Phosphotransferase system, sorbose subfamily IIB component"/>
    <property type="match status" value="1"/>
</dbReference>